<gene>
    <name evidence="2" type="ORF">EG244_10980</name>
</gene>
<keyword evidence="1" id="KW-1133">Transmembrane helix</keyword>
<dbReference type="EMBL" id="RRAZ01000014">
    <property type="protein sequence ID" value="RRH74269.1"/>
    <property type="molecule type" value="Genomic_DNA"/>
</dbReference>
<dbReference type="OrthoDB" id="9860111at2"/>
<evidence type="ECO:0000256" key="1">
    <source>
        <dbReference type="SAM" id="Phobius"/>
    </source>
</evidence>
<keyword evidence="3" id="KW-1185">Reference proteome</keyword>
<keyword evidence="1" id="KW-0472">Membrane</keyword>
<evidence type="ECO:0000313" key="2">
    <source>
        <dbReference type="EMBL" id="RRH74269.1"/>
    </source>
</evidence>
<name>A0A3P3DJ34_9RHOB</name>
<reference evidence="2 3" key="1">
    <citation type="submission" date="2018-11" db="EMBL/GenBank/DDBJ databases">
        <title>Gemmobacter sp. nov., YIM 102744-1 draft genome.</title>
        <authorList>
            <person name="Li G."/>
            <person name="Jiang Y."/>
        </authorList>
    </citation>
    <scope>NUCLEOTIDE SEQUENCE [LARGE SCALE GENOMIC DNA]</scope>
    <source>
        <strain evidence="2 3">YIM 102744-1</strain>
    </source>
</reference>
<accession>A0A3P3DJ34</accession>
<sequence>MGALIIVIGGVVGFFIAAVSYFSGVSLLWSLVIYAAAGNAIAGWLLMRFHRDSERDRAYMRREIDAEMEALSELRAAEASGGSTAERSPILFRALRLQEQLNNRYDNRGA</sequence>
<dbReference type="AlphaFoldDB" id="A0A3P3DJ34"/>
<feature type="transmembrane region" description="Helical" evidence="1">
    <location>
        <begin position="5"/>
        <end position="22"/>
    </location>
</feature>
<evidence type="ECO:0000313" key="3">
    <source>
        <dbReference type="Proteomes" id="UP000282125"/>
    </source>
</evidence>
<dbReference type="Proteomes" id="UP000282125">
    <property type="component" value="Unassembled WGS sequence"/>
</dbReference>
<proteinExistence type="predicted"/>
<organism evidence="2 3">
    <name type="scientific">Falsigemmobacter faecalis</name>
    <dbReference type="NCBI Taxonomy" id="2488730"/>
    <lineage>
        <taxon>Bacteria</taxon>
        <taxon>Pseudomonadati</taxon>
        <taxon>Pseudomonadota</taxon>
        <taxon>Alphaproteobacteria</taxon>
        <taxon>Rhodobacterales</taxon>
        <taxon>Paracoccaceae</taxon>
        <taxon>Falsigemmobacter</taxon>
    </lineage>
</organism>
<keyword evidence="1" id="KW-0812">Transmembrane</keyword>
<feature type="transmembrane region" description="Helical" evidence="1">
    <location>
        <begin position="28"/>
        <end position="47"/>
    </location>
</feature>
<comment type="caution">
    <text evidence="2">The sequence shown here is derived from an EMBL/GenBank/DDBJ whole genome shotgun (WGS) entry which is preliminary data.</text>
</comment>
<protein>
    <submittedName>
        <fullName evidence="2">Uncharacterized protein</fullName>
    </submittedName>
</protein>
<dbReference type="RefSeq" id="WP_124965040.1">
    <property type="nucleotide sequence ID" value="NZ_RRAZ01000014.1"/>
</dbReference>